<name>A0AAN9I2U0_CROPI</name>
<dbReference type="Proteomes" id="UP001372338">
    <property type="component" value="Unassembled WGS sequence"/>
</dbReference>
<dbReference type="PRINTS" id="PR00131">
    <property type="entry name" value="GLHYDRLASE1"/>
</dbReference>
<dbReference type="PANTHER" id="PTHR10353">
    <property type="entry name" value="GLYCOSYL HYDROLASE"/>
    <property type="match status" value="1"/>
</dbReference>
<sequence length="529" mass="60538">MAFITTFFLLLGLFAFATTLPSVTFTEAVPSILNVSSFNSLNRSSFPPGFIFGTATSAYQYEGAANEGGRGASIWDNFTHTYPDKIMDRSNGDVPVDGYHQYKEDVGIMKDTNMDAYRFSISWSRILPKGKLSGGINEEGIKFYNDLINELLANGIQPFVTLFHWDLPQALEDEYGGFLSPRIVNDFRDYVDLCFKEFGDRVKYWTTLNEPSTYTTGGYVIGLFAPGRCSSWQNLNCTGGDSGTEPYLVAHHLLLAHAAAVQLYKTKYQVPLLLKSSHIKSQKGLIGITLQSNWFVPSSDNKSDQRAAERALDFILGWFMGPLTSGDYPQIMRSLIGPRLPKFSKEQARLLNGSFDFIGLNYYTSQYVADAPHIRNVMQPTFLTDSLLNITYERNGIPIGPKAASFWFYIYPRGFQKLLVYIKQKYNNPLIYITENGVDEHNDPTLPLDQALADIYRIKYHYHHLFHLREAIRNGVNVKGYFIWSLLDNFEWAEGYTVRFGILFVDYKNKFRRYQKLSAKWFRNFLKKY</sequence>
<dbReference type="SUPFAM" id="SSF51445">
    <property type="entry name" value="(Trans)glycosidases"/>
    <property type="match status" value="1"/>
</dbReference>
<keyword evidence="2" id="KW-0378">Hydrolase</keyword>
<dbReference type="AlphaFoldDB" id="A0AAN9I2U0"/>
<keyword evidence="3" id="KW-0326">Glycosidase</keyword>
<protein>
    <recommendedName>
        <fullName evidence="8">Glycosyl hydrolase</fullName>
    </recommendedName>
</protein>
<evidence type="ECO:0000313" key="7">
    <source>
        <dbReference type="Proteomes" id="UP001372338"/>
    </source>
</evidence>
<accession>A0AAN9I2U0</accession>
<dbReference type="PANTHER" id="PTHR10353:SF331">
    <property type="entry name" value="GLYCOSIDE HYDROLASE FAMILY 1 PROTEIN"/>
    <property type="match status" value="1"/>
</dbReference>
<gene>
    <name evidence="6" type="ORF">RIF29_27909</name>
</gene>
<comment type="similarity">
    <text evidence="1 4">Belongs to the glycosyl hydrolase 1 family.</text>
</comment>
<dbReference type="InterPro" id="IPR017853">
    <property type="entry name" value="GH"/>
</dbReference>
<dbReference type="PROSITE" id="PS00653">
    <property type="entry name" value="GLYCOSYL_HYDROL_F1_2"/>
    <property type="match status" value="1"/>
</dbReference>
<keyword evidence="7" id="KW-1185">Reference proteome</keyword>
<dbReference type="Gene3D" id="3.20.20.80">
    <property type="entry name" value="Glycosidases"/>
    <property type="match status" value="1"/>
</dbReference>
<evidence type="ECO:0000256" key="2">
    <source>
        <dbReference type="ARBA" id="ARBA00022801"/>
    </source>
</evidence>
<dbReference type="InterPro" id="IPR033132">
    <property type="entry name" value="GH_1_N_CS"/>
</dbReference>
<dbReference type="GO" id="GO:0005975">
    <property type="term" value="P:carbohydrate metabolic process"/>
    <property type="evidence" value="ECO:0007669"/>
    <property type="project" value="InterPro"/>
</dbReference>
<dbReference type="InterPro" id="IPR001360">
    <property type="entry name" value="Glyco_hydro_1"/>
</dbReference>
<dbReference type="GO" id="GO:0008422">
    <property type="term" value="F:beta-glucosidase activity"/>
    <property type="evidence" value="ECO:0007669"/>
    <property type="project" value="TreeGrafter"/>
</dbReference>
<dbReference type="Pfam" id="PF00232">
    <property type="entry name" value="Glyco_hydro_1"/>
    <property type="match status" value="1"/>
</dbReference>
<feature type="signal peptide" evidence="5">
    <location>
        <begin position="1"/>
        <end position="19"/>
    </location>
</feature>
<evidence type="ECO:0000256" key="1">
    <source>
        <dbReference type="ARBA" id="ARBA00010838"/>
    </source>
</evidence>
<keyword evidence="5" id="KW-0732">Signal</keyword>
<dbReference type="FunFam" id="3.20.20.80:FF:000020">
    <property type="entry name" value="Beta-glucosidase 12"/>
    <property type="match status" value="1"/>
</dbReference>
<comment type="caution">
    <text evidence="6">The sequence shown here is derived from an EMBL/GenBank/DDBJ whole genome shotgun (WGS) entry which is preliminary data.</text>
</comment>
<feature type="chain" id="PRO_5043004006" description="Glycosyl hydrolase" evidence="5">
    <location>
        <begin position="20"/>
        <end position="529"/>
    </location>
</feature>
<evidence type="ECO:0000256" key="3">
    <source>
        <dbReference type="ARBA" id="ARBA00023295"/>
    </source>
</evidence>
<organism evidence="6 7">
    <name type="scientific">Crotalaria pallida</name>
    <name type="common">Smooth rattlebox</name>
    <name type="synonym">Crotalaria striata</name>
    <dbReference type="NCBI Taxonomy" id="3830"/>
    <lineage>
        <taxon>Eukaryota</taxon>
        <taxon>Viridiplantae</taxon>
        <taxon>Streptophyta</taxon>
        <taxon>Embryophyta</taxon>
        <taxon>Tracheophyta</taxon>
        <taxon>Spermatophyta</taxon>
        <taxon>Magnoliopsida</taxon>
        <taxon>eudicotyledons</taxon>
        <taxon>Gunneridae</taxon>
        <taxon>Pentapetalae</taxon>
        <taxon>rosids</taxon>
        <taxon>fabids</taxon>
        <taxon>Fabales</taxon>
        <taxon>Fabaceae</taxon>
        <taxon>Papilionoideae</taxon>
        <taxon>50 kb inversion clade</taxon>
        <taxon>genistoids sensu lato</taxon>
        <taxon>core genistoids</taxon>
        <taxon>Crotalarieae</taxon>
        <taxon>Crotalaria</taxon>
    </lineage>
</organism>
<evidence type="ECO:0008006" key="8">
    <source>
        <dbReference type="Google" id="ProtNLM"/>
    </source>
</evidence>
<reference evidence="6 7" key="1">
    <citation type="submission" date="2024-01" db="EMBL/GenBank/DDBJ databases">
        <title>The genomes of 5 underutilized Papilionoideae crops provide insights into root nodulation and disease resistanc.</title>
        <authorList>
            <person name="Yuan L."/>
        </authorList>
    </citation>
    <scope>NUCLEOTIDE SEQUENCE [LARGE SCALE GENOMIC DNA]</scope>
    <source>
        <strain evidence="6">ZHUSHIDOU_FW_LH</strain>
        <tissue evidence="6">Leaf</tissue>
    </source>
</reference>
<evidence type="ECO:0000313" key="6">
    <source>
        <dbReference type="EMBL" id="KAK7261595.1"/>
    </source>
</evidence>
<evidence type="ECO:0000256" key="5">
    <source>
        <dbReference type="SAM" id="SignalP"/>
    </source>
</evidence>
<dbReference type="EMBL" id="JAYWIO010000005">
    <property type="protein sequence ID" value="KAK7261595.1"/>
    <property type="molecule type" value="Genomic_DNA"/>
</dbReference>
<proteinExistence type="inferred from homology"/>
<evidence type="ECO:0000256" key="4">
    <source>
        <dbReference type="RuleBase" id="RU003690"/>
    </source>
</evidence>